<proteinExistence type="predicted"/>
<dbReference type="Gramene" id="OE9A020665T1">
    <property type="protein sequence ID" value="OE9A020665C1"/>
    <property type="gene ID" value="OE9A020665"/>
</dbReference>
<dbReference type="Proteomes" id="UP000594638">
    <property type="component" value="Unassembled WGS sequence"/>
</dbReference>
<accession>A0A8S0VEY8</accession>
<evidence type="ECO:0000313" key="1">
    <source>
        <dbReference type="EMBL" id="CAA3029433.1"/>
    </source>
</evidence>
<reference evidence="1 2" key="1">
    <citation type="submission" date="2019-12" db="EMBL/GenBank/DDBJ databases">
        <authorList>
            <person name="Alioto T."/>
            <person name="Alioto T."/>
            <person name="Gomez Garrido J."/>
        </authorList>
    </citation>
    <scope>NUCLEOTIDE SEQUENCE [LARGE SCALE GENOMIC DNA]</scope>
</reference>
<organism evidence="1 2">
    <name type="scientific">Olea europaea subsp. europaea</name>
    <dbReference type="NCBI Taxonomy" id="158383"/>
    <lineage>
        <taxon>Eukaryota</taxon>
        <taxon>Viridiplantae</taxon>
        <taxon>Streptophyta</taxon>
        <taxon>Embryophyta</taxon>
        <taxon>Tracheophyta</taxon>
        <taxon>Spermatophyta</taxon>
        <taxon>Magnoliopsida</taxon>
        <taxon>eudicotyledons</taxon>
        <taxon>Gunneridae</taxon>
        <taxon>Pentapetalae</taxon>
        <taxon>asterids</taxon>
        <taxon>lamiids</taxon>
        <taxon>Lamiales</taxon>
        <taxon>Oleaceae</taxon>
        <taxon>Oleeae</taxon>
        <taxon>Olea</taxon>
    </lineage>
</organism>
<comment type="caution">
    <text evidence="1">The sequence shown here is derived from an EMBL/GenBank/DDBJ whole genome shotgun (WGS) entry which is preliminary data.</text>
</comment>
<dbReference type="AlphaFoldDB" id="A0A8S0VEY8"/>
<protein>
    <submittedName>
        <fullName evidence="1">Uncharacterized protein</fullName>
    </submittedName>
</protein>
<keyword evidence="2" id="KW-1185">Reference proteome</keyword>
<gene>
    <name evidence="1" type="ORF">OLEA9_A020665</name>
</gene>
<dbReference type="EMBL" id="CACTIH010009308">
    <property type="protein sequence ID" value="CAA3029433.1"/>
    <property type="molecule type" value="Genomic_DNA"/>
</dbReference>
<sequence length="98" mass="11070">MAPKSKASAVPVRLHLSNAVSQQLAVDSGWELQSRSRRLRVGVATGEKQERVDRSGETQFKFKQGFGFDLNEIELIESRFRVWVSKWVMGCGQLGFLD</sequence>
<name>A0A8S0VEY8_OLEEU</name>
<evidence type="ECO:0000313" key="2">
    <source>
        <dbReference type="Proteomes" id="UP000594638"/>
    </source>
</evidence>